<dbReference type="AlphaFoldDB" id="A0A9D4B3I8"/>
<organism evidence="2 3">
    <name type="scientific">Mauremys mutica</name>
    <name type="common">yellowpond turtle</name>
    <dbReference type="NCBI Taxonomy" id="74926"/>
    <lineage>
        <taxon>Eukaryota</taxon>
        <taxon>Metazoa</taxon>
        <taxon>Chordata</taxon>
        <taxon>Craniata</taxon>
        <taxon>Vertebrata</taxon>
        <taxon>Euteleostomi</taxon>
        <taxon>Archelosauria</taxon>
        <taxon>Testudinata</taxon>
        <taxon>Testudines</taxon>
        <taxon>Cryptodira</taxon>
        <taxon>Durocryptodira</taxon>
        <taxon>Testudinoidea</taxon>
        <taxon>Geoemydidae</taxon>
        <taxon>Geoemydinae</taxon>
        <taxon>Mauremys</taxon>
    </lineage>
</organism>
<reference evidence="2" key="1">
    <citation type="submission" date="2021-09" db="EMBL/GenBank/DDBJ databases">
        <title>The genome of Mauremys mutica provides insights into the evolution of semi-aquatic lifestyle.</title>
        <authorList>
            <person name="Gong S."/>
            <person name="Gao Y."/>
        </authorList>
    </citation>
    <scope>NUCLEOTIDE SEQUENCE</scope>
    <source>
        <strain evidence="2">MM-2020</strain>
        <tissue evidence="2">Muscle</tissue>
    </source>
</reference>
<gene>
    <name evidence="2" type="ORF">KIL84_009014</name>
</gene>
<evidence type="ECO:0000313" key="3">
    <source>
        <dbReference type="Proteomes" id="UP000827986"/>
    </source>
</evidence>
<keyword evidence="3" id="KW-1185">Reference proteome</keyword>
<feature type="compositionally biased region" description="Basic and acidic residues" evidence="1">
    <location>
        <begin position="95"/>
        <end position="125"/>
    </location>
</feature>
<feature type="compositionally biased region" description="Basic and acidic residues" evidence="1">
    <location>
        <begin position="143"/>
        <end position="152"/>
    </location>
</feature>
<accession>A0A9D4B3I8</accession>
<dbReference type="EMBL" id="JAHDVG010000470">
    <property type="protein sequence ID" value="KAH1180178.1"/>
    <property type="molecule type" value="Genomic_DNA"/>
</dbReference>
<sequence>MIEIVQVEEMKPVDCKEPLFSRPCSDPDPAMKRRQQSKRKIAQFTLVLVRLQEGVIDCTCSTEVFLDNQLPPCQLNVPEALFYMLGMSVLHRTAEGKKTKDMSLKPQERKEKWERHPGKKPRESENYVSAEPSENGHNNDAGSSEREAERGKERVKKKHPLKISKQIQHSSSNIPSSEHLPPETPSKASDNTKEDMT</sequence>
<feature type="region of interest" description="Disordered" evidence="1">
    <location>
        <begin position="95"/>
        <end position="197"/>
    </location>
</feature>
<feature type="compositionally biased region" description="Basic residues" evidence="1">
    <location>
        <begin position="153"/>
        <end position="162"/>
    </location>
</feature>
<proteinExistence type="predicted"/>
<comment type="caution">
    <text evidence="2">The sequence shown here is derived from an EMBL/GenBank/DDBJ whole genome shotgun (WGS) entry which is preliminary data.</text>
</comment>
<evidence type="ECO:0000313" key="2">
    <source>
        <dbReference type="EMBL" id="KAH1180178.1"/>
    </source>
</evidence>
<evidence type="ECO:0000256" key="1">
    <source>
        <dbReference type="SAM" id="MobiDB-lite"/>
    </source>
</evidence>
<protein>
    <submittedName>
        <fullName evidence="2">Uncharacterized protein</fullName>
    </submittedName>
</protein>
<dbReference type="Proteomes" id="UP000827986">
    <property type="component" value="Unassembled WGS sequence"/>
</dbReference>
<feature type="compositionally biased region" description="Polar residues" evidence="1">
    <location>
        <begin position="165"/>
        <end position="176"/>
    </location>
</feature>
<name>A0A9D4B3I8_9SAUR</name>